<comment type="caution">
    <text evidence="2">The sequence shown here is derived from an EMBL/GenBank/DDBJ whole genome shotgun (WGS) entry which is preliminary data.</text>
</comment>
<organism evidence="2 3">
    <name type="scientific">Brachionus plicatilis</name>
    <name type="common">Marine rotifer</name>
    <name type="synonym">Brachionus muelleri</name>
    <dbReference type="NCBI Taxonomy" id="10195"/>
    <lineage>
        <taxon>Eukaryota</taxon>
        <taxon>Metazoa</taxon>
        <taxon>Spiralia</taxon>
        <taxon>Gnathifera</taxon>
        <taxon>Rotifera</taxon>
        <taxon>Eurotatoria</taxon>
        <taxon>Monogononta</taxon>
        <taxon>Pseudotrocha</taxon>
        <taxon>Ploima</taxon>
        <taxon>Brachionidae</taxon>
        <taxon>Brachionus</taxon>
    </lineage>
</organism>
<gene>
    <name evidence="2" type="ORF">BpHYR1_021572</name>
</gene>
<protein>
    <submittedName>
        <fullName evidence="2">Uncharacterized protein</fullName>
    </submittedName>
</protein>
<feature type="transmembrane region" description="Helical" evidence="1">
    <location>
        <begin position="33"/>
        <end position="57"/>
    </location>
</feature>
<evidence type="ECO:0000313" key="3">
    <source>
        <dbReference type="Proteomes" id="UP000276133"/>
    </source>
</evidence>
<dbReference type="Proteomes" id="UP000276133">
    <property type="component" value="Unassembled WGS sequence"/>
</dbReference>
<keyword evidence="1" id="KW-1133">Transmembrane helix</keyword>
<reference evidence="2 3" key="1">
    <citation type="journal article" date="2018" name="Sci. Rep.">
        <title>Genomic signatures of local adaptation to the degree of environmental predictability in rotifers.</title>
        <authorList>
            <person name="Franch-Gras L."/>
            <person name="Hahn C."/>
            <person name="Garcia-Roger E.M."/>
            <person name="Carmona M.J."/>
            <person name="Serra M."/>
            <person name="Gomez A."/>
        </authorList>
    </citation>
    <scope>NUCLEOTIDE SEQUENCE [LARGE SCALE GENOMIC DNA]</scope>
    <source>
        <strain evidence="2">HYR1</strain>
    </source>
</reference>
<sequence>MKITRMDQSALDAANWNFFNQNFFLVEFFPMDFFFSGIFSTGIFSTGIFSTGIFSYLPNESWGYPKLLKNLKVAINYKIKSSNNYLTDTFEIQFSSYLLLSRNGFGSRISLPYHFNLPSLEKRFFQSHCRLHRVLVAELDIGKALGMPGELVAQNGHSVD</sequence>
<dbReference type="AlphaFoldDB" id="A0A3M7S6L9"/>
<name>A0A3M7S6L9_BRAPC</name>
<evidence type="ECO:0000313" key="2">
    <source>
        <dbReference type="EMBL" id="RNA31421.1"/>
    </source>
</evidence>
<evidence type="ECO:0000256" key="1">
    <source>
        <dbReference type="SAM" id="Phobius"/>
    </source>
</evidence>
<keyword evidence="1" id="KW-0812">Transmembrane</keyword>
<accession>A0A3M7S6L9</accession>
<keyword evidence="3" id="KW-1185">Reference proteome</keyword>
<dbReference type="EMBL" id="REGN01001943">
    <property type="protein sequence ID" value="RNA31421.1"/>
    <property type="molecule type" value="Genomic_DNA"/>
</dbReference>
<keyword evidence="1" id="KW-0472">Membrane</keyword>
<proteinExistence type="predicted"/>